<keyword evidence="1" id="KW-0472">Membrane</keyword>
<protein>
    <submittedName>
        <fullName evidence="2">Uncharacterized protein</fullName>
    </submittedName>
</protein>
<feature type="transmembrane region" description="Helical" evidence="1">
    <location>
        <begin position="29"/>
        <end position="46"/>
    </location>
</feature>
<evidence type="ECO:0000256" key="1">
    <source>
        <dbReference type="SAM" id="Phobius"/>
    </source>
</evidence>
<dbReference type="EMBL" id="HACA01028634">
    <property type="protein sequence ID" value="CDW45995.1"/>
    <property type="molecule type" value="Transcribed_RNA"/>
</dbReference>
<proteinExistence type="predicted"/>
<feature type="non-terminal residue" evidence="2">
    <location>
        <position position="1"/>
    </location>
</feature>
<reference evidence="2" key="1">
    <citation type="submission" date="2014-05" db="EMBL/GenBank/DDBJ databases">
        <authorList>
            <person name="Chronopoulou M."/>
        </authorList>
    </citation>
    <scope>NUCLEOTIDE SEQUENCE</scope>
    <source>
        <tissue evidence="2">Whole organism</tissue>
    </source>
</reference>
<keyword evidence="1" id="KW-1133">Transmembrane helix</keyword>
<evidence type="ECO:0000313" key="2">
    <source>
        <dbReference type="EMBL" id="CDW45995.1"/>
    </source>
</evidence>
<keyword evidence="1" id="KW-0812">Transmembrane</keyword>
<sequence>KSLGRIFYIITDIIYKIVWITSKLRQRSGFISTPLFISLSIINFIFPSK</sequence>
<dbReference type="AlphaFoldDB" id="A0A0K2V6P8"/>
<accession>A0A0K2V6P8</accession>
<name>A0A0K2V6P8_LEPSM</name>
<organism evidence="2">
    <name type="scientific">Lepeophtheirus salmonis</name>
    <name type="common">Salmon louse</name>
    <name type="synonym">Caligus salmonis</name>
    <dbReference type="NCBI Taxonomy" id="72036"/>
    <lineage>
        <taxon>Eukaryota</taxon>
        <taxon>Metazoa</taxon>
        <taxon>Ecdysozoa</taxon>
        <taxon>Arthropoda</taxon>
        <taxon>Crustacea</taxon>
        <taxon>Multicrustacea</taxon>
        <taxon>Hexanauplia</taxon>
        <taxon>Copepoda</taxon>
        <taxon>Siphonostomatoida</taxon>
        <taxon>Caligidae</taxon>
        <taxon>Lepeophtheirus</taxon>
    </lineage>
</organism>